<dbReference type="OMA" id="SAGRICP"/>
<dbReference type="AlphaFoldDB" id="A0A4D5RXP4"/>
<proteinExistence type="predicted"/>
<dbReference type="EMBL" id="GHJT01008122">
    <property type="protein sequence ID" value="MOY42093.1"/>
    <property type="molecule type" value="Transcribed_RNA"/>
</dbReference>
<dbReference type="VEuPathDB" id="VectorBase:ISCW003393"/>
<keyword evidence="3" id="KW-0863">Zinc-finger</keyword>
<feature type="domain" description="HAT C-terminal dimerisation" evidence="6">
    <location>
        <begin position="561"/>
        <end position="635"/>
    </location>
</feature>
<feature type="non-terminal residue" evidence="7">
    <location>
        <position position="639"/>
    </location>
</feature>
<dbReference type="Pfam" id="PF05699">
    <property type="entry name" value="Dimer_Tnp_hAT"/>
    <property type="match status" value="1"/>
</dbReference>
<organism evidence="7">
    <name type="scientific">Ixodes scapularis</name>
    <name type="common">Black-legged tick</name>
    <name type="synonym">Deer tick</name>
    <dbReference type="NCBI Taxonomy" id="6945"/>
    <lineage>
        <taxon>Eukaryota</taxon>
        <taxon>Metazoa</taxon>
        <taxon>Ecdysozoa</taxon>
        <taxon>Arthropoda</taxon>
        <taxon>Chelicerata</taxon>
        <taxon>Arachnida</taxon>
        <taxon>Acari</taxon>
        <taxon>Parasitiformes</taxon>
        <taxon>Ixodida</taxon>
        <taxon>Ixodoidea</taxon>
        <taxon>Ixodidae</taxon>
        <taxon>Ixodinae</taxon>
        <taxon>Ixodes</taxon>
    </lineage>
</organism>
<dbReference type="PANTHER" id="PTHR46481:SF10">
    <property type="entry name" value="ZINC FINGER BED DOMAIN-CONTAINING PROTEIN 39"/>
    <property type="match status" value="1"/>
</dbReference>
<comment type="subcellular location">
    <subcellularLocation>
        <location evidence="1">Nucleus</location>
    </subcellularLocation>
</comment>
<evidence type="ECO:0000256" key="4">
    <source>
        <dbReference type="ARBA" id="ARBA00022833"/>
    </source>
</evidence>
<dbReference type="SUPFAM" id="SSF53098">
    <property type="entry name" value="Ribonuclease H-like"/>
    <property type="match status" value="1"/>
</dbReference>
<dbReference type="SUPFAM" id="SSF140996">
    <property type="entry name" value="Hermes dimerisation domain"/>
    <property type="match status" value="1"/>
</dbReference>
<evidence type="ECO:0000256" key="5">
    <source>
        <dbReference type="ARBA" id="ARBA00023242"/>
    </source>
</evidence>
<dbReference type="InterPro" id="IPR012337">
    <property type="entry name" value="RNaseH-like_sf"/>
</dbReference>
<sequence length="639" mass="71577">MGRERTNRARKFFNYDSVSNKSTCQIEDCQHVVSGDHGGNLERHLQRRHKEVYGKLLAEKATKRVVLGRDEDSPAAKLRQVDITSMLQPTSSKCVWLEITEDSIMKSCVELVTRNGRPFRLVDDSGFRQIIDPVLKALGARRAITAATVKDRVQEEAKSKREEISSSLRGRMFSLKIDCASRLDRALLGINVQYAENGRLVLQPLAMKELFDRHTGEHLRLQVKSTLSRYDLSISQVYSVTTDNGANMLKAVRLLGEADDESDDCSSDEEADSGEHAFGTYGLISLLDNPEVTHLPGLDDADLMLGVRCAAHTLQLAVTDALKESGSCTIVAECRALVKKLRVQSAMGLIRKLGLKKPVIDCPTRWMSTLNMLVRLTELKSFVEDFLSEEERSRWIECMWAEVEMLTVALEPAQVATKKLQREQLTIGDFYDAWLTCVLSTSKILSPLAKALVKFMKKRERDLCDTNIFCGALYMEPRYRLLLTTEQKCQARLHLSKTWKRITGLQPKQDIKYIQASVAAAPAEPQDALEALLKEKEAEAGAHPEAGGLGPVDIACLLEMLDKEARLPRTTNVLAFWEERKERQPELYSLAKVALGVPATQVSVERAFSALKFILSDQRSCLSLSTLDDVLFLRSCSVP</sequence>
<evidence type="ECO:0000256" key="1">
    <source>
        <dbReference type="ARBA" id="ARBA00004123"/>
    </source>
</evidence>
<dbReference type="GO" id="GO:0008270">
    <property type="term" value="F:zinc ion binding"/>
    <property type="evidence" value="ECO:0007669"/>
    <property type="project" value="UniProtKB-KW"/>
</dbReference>
<accession>A0A4D5RXP4</accession>
<keyword evidence="4" id="KW-0862">Zinc</keyword>
<reference evidence="7" key="1">
    <citation type="submission" date="2019-04" db="EMBL/GenBank/DDBJ databases">
        <title>An insight into the mialome of Ixodes scapularis.</title>
        <authorList>
            <person name="Ribeiro J.M."/>
            <person name="Mather T.N."/>
            <person name="Karim S."/>
        </authorList>
    </citation>
    <scope>NUCLEOTIDE SEQUENCE</scope>
</reference>
<dbReference type="InterPro" id="IPR052035">
    <property type="entry name" value="ZnF_BED_domain_contain"/>
</dbReference>
<dbReference type="GeneID" id="121048176"/>
<evidence type="ECO:0000256" key="2">
    <source>
        <dbReference type="ARBA" id="ARBA00022723"/>
    </source>
</evidence>
<dbReference type="KEGG" id="isc:121048176"/>
<protein>
    <submittedName>
        <fullName evidence="7">Putative hat transposable element</fullName>
    </submittedName>
</protein>
<dbReference type="InterPro" id="IPR008906">
    <property type="entry name" value="HATC_C_dom"/>
</dbReference>
<evidence type="ECO:0000259" key="6">
    <source>
        <dbReference type="Pfam" id="PF05699"/>
    </source>
</evidence>
<dbReference type="RefSeq" id="XP_040360142.1">
    <property type="nucleotide sequence ID" value="XM_040504208.1"/>
</dbReference>
<keyword evidence="2" id="KW-0479">Metal-binding</keyword>
<dbReference type="PANTHER" id="PTHR46481">
    <property type="entry name" value="ZINC FINGER BED DOMAIN-CONTAINING PROTEIN 4"/>
    <property type="match status" value="1"/>
</dbReference>
<dbReference type="Gene3D" id="1.10.10.1070">
    <property type="entry name" value="Zinc finger, BED domain-containing"/>
    <property type="match status" value="1"/>
</dbReference>
<dbReference type="GO" id="GO:0005634">
    <property type="term" value="C:nucleus"/>
    <property type="evidence" value="ECO:0007669"/>
    <property type="project" value="UniProtKB-SubCell"/>
</dbReference>
<dbReference type="VEuPathDB" id="VectorBase:ISCP_037199"/>
<evidence type="ECO:0000313" key="7">
    <source>
        <dbReference type="EMBL" id="MOY42093.1"/>
    </source>
</evidence>
<dbReference type="OrthoDB" id="6501574at2759"/>
<dbReference type="GO" id="GO:0046983">
    <property type="term" value="F:protein dimerization activity"/>
    <property type="evidence" value="ECO:0007669"/>
    <property type="project" value="InterPro"/>
</dbReference>
<name>A0A4D5RXP4_IXOSC</name>
<evidence type="ECO:0000256" key="3">
    <source>
        <dbReference type="ARBA" id="ARBA00022771"/>
    </source>
</evidence>
<keyword evidence="5" id="KW-0539">Nucleus</keyword>